<evidence type="ECO:0000259" key="3">
    <source>
        <dbReference type="PROSITE" id="PS50006"/>
    </source>
</evidence>
<name>A0ABR9CVI4_9GAMM</name>
<proteinExistence type="predicted"/>
<dbReference type="InterPro" id="IPR023346">
    <property type="entry name" value="Lysozyme-like_dom_sf"/>
</dbReference>
<evidence type="ECO:0000313" key="5">
    <source>
        <dbReference type="Proteomes" id="UP000652176"/>
    </source>
</evidence>
<evidence type="ECO:0000313" key="4">
    <source>
        <dbReference type="EMBL" id="MBD9354857.1"/>
    </source>
</evidence>
<dbReference type="PANTHER" id="PTHR23308">
    <property type="entry name" value="NUCLEAR INHIBITOR OF PROTEIN PHOSPHATASE-1"/>
    <property type="match status" value="1"/>
</dbReference>
<dbReference type="InterPro" id="IPR000253">
    <property type="entry name" value="FHA_dom"/>
</dbReference>
<feature type="transmembrane region" description="Helical" evidence="2">
    <location>
        <begin position="210"/>
        <end position="230"/>
    </location>
</feature>
<dbReference type="SUPFAM" id="SSF53955">
    <property type="entry name" value="Lysozyme-like"/>
    <property type="match status" value="1"/>
</dbReference>
<sequence length="565" mass="64382">MEDDKTVFMGVSPFNAAEIDADRTVLARPETLQVDLLDISGQVIAHFSFENSFSVGRAQENAVVVNDQSISRHHLEIKREPDGWWVVDLNSTHGVYRDKQRLAAKTKLHLPVLLGLGVSPFELKIASANPNPAQSKPADDATLYAAAPTPVVNQPQVAPQPKVQQNLSADAIKNRLLSEEESADMGDYTRMVRRVIREDRTVRTKNYKKLIWSLGLLFVISAGLVTYQYLALDNARKLAINMFYDVKTLEVSLSQADMRLAENVESLAKAFEEVKDEKLKVSQERIKAEQAKILEEKKRLAEERQKLKLMKAKYQEYLKEIDFLRLSFPTDEQYERELITRVVRGFGESELELPDEFVTQVRQYIKNWQDTGRLRLAVKNMQDNQYGPMVLDALDKEGLPAYFMYLPLQESNYDTKAIGPETRFGIAKGAWQFLATTGQEYGLPPGPLANVREYDEQDARFDFAQATQAGAKYLKYIYSKQAQASGLLVMASYNYGHNKVRGMVEKMPDNPRDRNFWKFIQEYEIPVETYDYVFYIVSAAVIGEDPKHFGFDFSPPLLQVSPVVN</sequence>
<feature type="coiled-coil region" evidence="1">
    <location>
        <begin position="279"/>
        <end position="327"/>
    </location>
</feature>
<accession>A0ABR9CVI4</accession>
<organism evidence="4 5">
    <name type="scientific">Methylomonas albis</name>
    <dbReference type="NCBI Taxonomy" id="1854563"/>
    <lineage>
        <taxon>Bacteria</taxon>
        <taxon>Pseudomonadati</taxon>
        <taxon>Pseudomonadota</taxon>
        <taxon>Gammaproteobacteria</taxon>
        <taxon>Methylococcales</taxon>
        <taxon>Methylococcaceae</taxon>
        <taxon>Methylomonas</taxon>
    </lineage>
</organism>
<keyword evidence="2" id="KW-0472">Membrane</keyword>
<dbReference type="InterPro" id="IPR008258">
    <property type="entry name" value="Transglycosylase_SLT_dom_1"/>
</dbReference>
<dbReference type="SMART" id="SM00240">
    <property type="entry name" value="FHA"/>
    <property type="match status" value="1"/>
</dbReference>
<keyword evidence="2" id="KW-1133">Transmembrane helix</keyword>
<dbReference type="RefSeq" id="WP_192373116.1">
    <property type="nucleotide sequence ID" value="NZ_CAJHIV010000001.1"/>
</dbReference>
<dbReference type="Gene3D" id="2.60.200.20">
    <property type="match status" value="1"/>
</dbReference>
<dbReference type="Pfam" id="PF00498">
    <property type="entry name" value="FHA"/>
    <property type="match status" value="1"/>
</dbReference>
<dbReference type="EMBL" id="JACXSS010000001">
    <property type="protein sequence ID" value="MBD9354857.1"/>
    <property type="molecule type" value="Genomic_DNA"/>
</dbReference>
<evidence type="ECO:0000256" key="1">
    <source>
        <dbReference type="SAM" id="Coils"/>
    </source>
</evidence>
<dbReference type="Gene3D" id="1.10.530.10">
    <property type="match status" value="1"/>
</dbReference>
<protein>
    <submittedName>
        <fullName evidence="4">FHA domain-containing protein</fullName>
    </submittedName>
</protein>
<keyword evidence="1" id="KW-0175">Coiled coil</keyword>
<feature type="domain" description="FHA" evidence="3">
    <location>
        <begin position="53"/>
        <end position="102"/>
    </location>
</feature>
<dbReference type="InterPro" id="IPR050923">
    <property type="entry name" value="Cell_Proc_Reg/RNA_Proc"/>
</dbReference>
<reference evidence="4 5" key="1">
    <citation type="submission" date="2020-09" db="EMBL/GenBank/DDBJ databases">
        <title>Methylomonas albis sp. nov. and Methylomonas fluvii sp. nov.: Two cold-adapted methanotrophs from the River Elbe and an amended description of Methylovulum psychrotolerans strain Eb1.</title>
        <authorList>
            <person name="Bussmann I.K."/>
            <person name="Klings K.-W."/>
            <person name="Warnstedt J."/>
            <person name="Hoppert M."/>
            <person name="Saborowski A."/>
            <person name="Horn F."/>
            <person name="Liebner S."/>
        </authorList>
    </citation>
    <scope>NUCLEOTIDE SEQUENCE [LARGE SCALE GENOMIC DNA]</scope>
    <source>
        <strain evidence="4 5">EbA</strain>
    </source>
</reference>
<keyword evidence="2" id="KW-0812">Transmembrane</keyword>
<gene>
    <name evidence="4" type="ORF">IE877_02970</name>
</gene>
<dbReference type="CDD" id="cd00060">
    <property type="entry name" value="FHA"/>
    <property type="match status" value="1"/>
</dbReference>
<dbReference type="InterPro" id="IPR008984">
    <property type="entry name" value="SMAD_FHA_dom_sf"/>
</dbReference>
<dbReference type="Proteomes" id="UP000652176">
    <property type="component" value="Unassembled WGS sequence"/>
</dbReference>
<dbReference type="PROSITE" id="PS50006">
    <property type="entry name" value="FHA_DOMAIN"/>
    <property type="match status" value="1"/>
</dbReference>
<dbReference type="Pfam" id="PF01464">
    <property type="entry name" value="SLT"/>
    <property type="match status" value="1"/>
</dbReference>
<comment type="caution">
    <text evidence="4">The sequence shown here is derived from an EMBL/GenBank/DDBJ whole genome shotgun (WGS) entry which is preliminary data.</text>
</comment>
<dbReference type="SUPFAM" id="SSF49879">
    <property type="entry name" value="SMAD/FHA domain"/>
    <property type="match status" value="1"/>
</dbReference>
<evidence type="ECO:0000256" key="2">
    <source>
        <dbReference type="SAM" id="Phobius"/>
    </source>
</evidence>
<keyword evidence="5" id="KW-1185">Reference proteome</keyword>